<dbReference type="Proteomes" id="UP000308267">
    <property type="component" value="Unassembled WGS sequence"/>
</dbReference>
<reference evidence="2 3" key="1">
    <citation type="journal article" date="2019" name="BMC Genomics">
        <title>New insights from Opisthorchis felineus genome: update on genomics of the epidemiologically important liver flukes.</title>
        <authorList>
            <person name="Ershov N.I."/>
            <person name="Mordvinov V.A."/>
            <person name="Prokhortchouk E.B."/>
            <person name="Pakharukova M.Y."/>
            <person name="Gunbin K.V."/>
            <person name="Ustyantsev K."/>
            <person name="Genaev M.A."/>
            <person name="Blinov A.G."/>
            <person name="Mazur A."/>
            <person name="Boulygina E."/>
            <person name="Tsygankova S."/>
            <person name="Khrameeva E."/>
            <person name="Chekanov N."/>
            <person name="Fan G."/>
            <person name="Xiao A."/>
            <person name="Zhang H."/>
            <person name="Xu X."/>
            <person name="Yang H."/>
            <person name="Solovyev V."/>
            <person name="Lee S.M."/>
            <person name="Liu X."/>
            <person name="Afonnikov D.A."/>
            <person name="Skryabin K.G."/>
        </authorList>
    </citation>
    <scope>NUCLEOTIDE SEQUENCE [LARGE SCALE GENOMIC DNA]</scope>
    <source>
        <strain evidence="2">AK-0245</strain>
        <tissue evidence="2">Whole organism</tissue>
    </source>
</reference>
<dbReference type="AlphaFoldDB" id="A0A4V3S7E9"/>
<sequence length="99" mass="11113">MSTDVSNAYVMHLFCESLWTTTGGCLPFLIVLRYAHRENLVPLFMHRCKFAITFFLRRVNDPTCALASYNPSSSAMPAETEPGQSPTNTLFQTSNPVYS</sequence>
<accession>A0A4V3S7E9</accession>
<evidence type="ECO:0000313" key="2">
    <source>
        <dbReference type="EMBL" id="TGZ37104.1"/>
    </source>
</evidence>
<gene>
    <name evidence="2" type="ORF">CRM22_011362</name>
</gene>
<protein>
    <submittedName>
        <fullName evidence="2">Uncharacterized protein</fullName>
    </submittedName>
</protein>
<dbReference type="EMBL" id="SJOL01013077">
    <property type="protein sequence ID" value="TGZ37104.1"/>
    <property type="molecule type" value="Genomic_DNA"/>
</dbReference>
<feature type="region of interest" description="Disordered" evidence="1">
    <location>
        <begin position="72"/>
        <end position="99"/>
    </location>
</feature>
<name>A0A4V3S7E9_OPIFE</name>
<organism evidence="2 3">
    <name type="scientific">Opisthorchis felineus</name>
    <dbReference type="NCBI Taxonomy" id="147828"/>
    <lineage>
        <taxon>Eukaryota</taxon>
        <taxon>Metazoa</taxon>
        <taxon>Spiralia</taxon>
        <taxon>Lophotrochozoa</taxon>
        <taxon>Platyhelminthes</taxon>
        <taxon>Trematoda</taxon>
        <taxon>Digenea</taxon>
        <taxon>Opisthorchiida</taxon>
        <taxon>Opisthorchiata</taxon>
        <taxon>Opisthorchiidae</taxon>
        <taxon>Opisthorchis</taxon>
    </lineage>
</organism>
<comment type="caution">
    <text evidence="2">The sequence shown here is derived from an EMBL/GenBank/DDBJ whole genome shotgun (WGS) entry which is preliminary data.</text>
</comment>
<evidence type="ECO:0000256" key="1">
    <source>
        <dbReference type="SAM" id="MobiDB-lite"/>
    </source>
</evidence>
<proteinExistence type="predicted"/>
<keyword evidence="3" id="KW-1185">Reference proteome</keyword>
<evidence type="ECO:0000313" key="3">
    <source>
        <dbReference type="Proteomes" id="UP000308267"/>
    </source>
</evidence>
<feature type="compositionally biased region" description="Polar residues" evidence="1">
    <location>
        <begin position="82"/>
        <end position="99"/>
    </location>
</feature>